<keyword evidence="7" id="KW-0732">Signal</keyword>
<reference evidence="19 20" key="1">
    <citation type="submission" date="2013-08" db="EMBL/GenBank/DDBJ databases">
        <title>The genome sequence of Skermanella stibiiresistens.</title>
        <authorList>
            <person name="Zhu W."/>
            <person name="Wang G."/>
        </authorList>
    </citation>
    <scope>NUCLEOTIDE SEQUENCE [LARGE SCALE GENOMIC DNA]</scope>
    <source>
        <strain evidence="19 20">SB22</strain>
    </source>
</reference>
<dbReference type="GO" id="GO:0004129">
    <property type="term" value="F:cytochrome-c oxidase activity"/>
    <property type="evidence" value="ECO:0007669"/>
    <property type="project" value="InterPro"/>
</dbReference>
<feature type="region of interest" description="Disordered" evidence="15">
    <location>
        <begin position="303"/>
        <end position="369"/>
    </location>
</feature>
<evidence type="ECO:0000256" key="10">
    <source>
        <dbReference type="ARBA" id="ARBA00023002"/>
    </source>
</evidence>
<feature type="domain" description="Cytochrome oxidase subunit II copper A binding" evidence="17">
    <location>
        <begin position="106"/>
        <end position="218"/>
    </location>
</feature>
<organism evidence="19 20">
    <name type="scientific">Skermanella stibiiresistens SB22</name>
    <dbReference type="NCBI Taxonomy" id="1385369"/>
    <lineage>
        <taxon>Bacteria</taxon>
        <taxon>Pseudomonadati</taxon>
        <taxon>Pseudomonadota</taxon>
        <taxon>Alphaproteobacteria</taxon>
        <taxon>Rhodospirillales</taxon>
        <taxon>Azospirillaceae</taxon>
        <taxon>Skermanella</taxon>
    </lineage>
</organism>
<keyword evidence="12" id="KW-0564">Palmitate</keyword>
<dbReference type="InterPro" id="IPR045187">
    <property type="entry name" value="CcO_II"/>
</dbReference>
<dbReference type="SUPFAM" id="SSF49503">
    <property type="entry name" value="Cupredoxins"/>
    <property type="match status" value="1"/>
</dbReference>
<dbReference type="PATRIC" id="fig|1385369.3.peg.295"/>
<keyword evidence="5" id="KW-0679">Respiratory chain</keyword>
<dbReference type="Pfam" id="PF00116">
    <property type="entry name" value="COX2"/>
    <property type="match status" value="1"/>
</dbReference>
<sequence length="369" mass="40549">MLMNPSGDVAIQQRNLIIMSTVLMLLIIVPVIVLTLVFARRYRADNKDAVYDPDWHHSTQLEVVIWSAPLAIIIALGAITWLATHTLDPYRPLTRLDASRPLPPDVKHLDIQVVALDWKWLFFYPEQGIATVNELVAPVDVPVSFKITSATVMNSFFIPALAGQVYAMAGMQTQLHAVINREGVYNGFSANYSGAGFSRMNFAFHGMSQQGFDQWVAKVKEGGKPLDRAGYLELEKPSERTPVQHFASVENGLYDAVLNMCVTPGKMCMSEMHHIDAMGGAGLESHGNRERLQYDNLRMQEGHEAPGATYPASGRAPRDNDVQPEGMSPKSNAPETNQPQPGPDAHQGHAMPNAPDGSAPAQLNNKTNE</sequence>
<evidence type="ECO:0000256" key="3">
    <source>
        <dbReference type="ARBA" id="ARBA00022448"/>
    </source>
</evidence>
<evidence type="ECO:0000256" key="13">
    <source>
        <dbReference type="ARBA" id="ARBA00023288"/>
    </source>
</evidence>
<protein>
    <recommendedName>
        <fullName evidence="14">Ubiquinol oxidase polypeptide II</fullName>
    </recommendedName>
</protein>
<comment type="caution">
    <text evidence="19">The sequence shown here is derived from an EMBL/GenBank/DDBJ whole genome shotgun (WGS) entry which is preliminary data.</text>
</comment>
<dbReference type="Pfam" id="PF06481">
    <property type="entry name" value="COX_ARM"/>
    <property type="match status" value="1"/>
</dbReference>
<gene>
    <name evidence="19" type="ORF">N825_01520</name>
</gene>
<dbReference type="EMBL" id="AVFL01000001">
    <property type="protein sequence ID" value="EWY42592.1"/>
    <property type="molecule type" value="Genomic_DNA"/>
</dbReference>
<comment type="similarity">
    <text evidence="2">Belongs to the cytochrome c oxidase subunit 2 family.</text>
</comment>
<evidence type="ECO:0000259" key="18">
    <source>
        <dbReference type="PROSITE" id="PS50999"/>
    </source>
</evidence>
<dbReference type="InterPro" id="IPR008972">
    <property type="entry name" value="Cupredoxin"/>
</dbReference>
<keyword evidence="4" id="KW-1003">Cell membrane</keyword>
<dbReference type="GO" id="GO:0042773">
    <property type="term" value="P:ATP synthesis coupled electron transport"/>
    <property type="evidence" value="ECO:0007669"/>
    <property type="project" value="TreeGrafter"/>
</dbReference>
<keyword evidence="11 16" id="KW-0472">Membrane</keyword>
<dbReference type="InterPro" id="IPR034227">
    <property type="entry name" value="CuRO_UO_II"/>
</dbReference>
<feature type="compositionally biased region" description="Polar residues" evidence="15">
    <location>
        <begin position="329"/>
        <end position="339"/>
    </location>
</feature>
<dbReference type="PROSITE" id="PS50857">
    <property type="entry name" value="COX2_CUA"/>
    <property type="match status" value="1"/>
</dbReference>
<evidence type="ECO:0000256" key="16">
    <source>
        <dbReference type="SAM" id="Phobius"/>
    </source>
</evidence>
<dbReference type="InterPro" id="IPR010514">
    <property type="entry name" value="COX_ARM"/>
</dbReference>
<dbReference type="PROSITE" id="PS50999">
    <property type="entry name" value="COX2_TM"/>
    <property type="match status" value="1"/>
</dbReference>
<dbReference type="GO" id="GO:0016682">
    <property type="term" value="F:oxidoreductase activity, acting on diphenols and related substances as donors, oxygen as acceptor"/>
    <property type="evidence" value="ECO:0007669"/>
    <property type="project" value="InterPro"/>
</dbReference>
<dbReference type="NCBIfam" id="TIGR01433">
    <property type="entry name" value="CyoA"/>
    <property type="match status" value="1"/>
</dbReference>
<keyword evidence="20" id="KW-1185">Reference proteome</keyword>
<feature type="transmembrane region" description="Helical" evidence="16">
    <location>
        <begin position="16"/>
        <end position="39"/>
    </location>
</feature>
<comment type="subcellular location">
    <subcellularLocation>
        <location evidence="1">Cell membrane</location>
        <topology evidence="1">Multi-pass membrane protein</topology>
    </subcellularLocation>
</comment>
<accession>W9HD06</accession>
<evidence type="ECO:0000256" key="8">
    <source>
        <dbReference type="ARBA" id="ARBA00022982"/>
    </source>
</evidence>
<dbReference type="PANTHER" id="PTHR22888:SF18">
    <property type="entry name" value="CYTOCHROME BO(3) UBIQUINOL OXIDASE SUBUNIT 2"/>
    <property type="match status" value="1"/>
</dbReference>
<dbReference type="Gene3D" id="1.10.287.90">
    <property type="match status" value="1"/>
</dbReference>
<feature type="transmembrane region" description="Helical" evidence="16">
    <location>
        <begin position="63"/>
        <end position="83"/>
    </location>
</feature>
<keyword evidence="6 16" id="KW-0812">Transmembrane</keyword>
<evidence type="ECO:0000256" key="4">
    <source>
        <dbReference type="ARBA" id="ARBA00022475"/>
    </source>
</evidence>
<dbReference type="GO" id="GO:0005507">
    <property type="term" value="F:copper ion binding"/>
    <property type="evidence" value="ECO:0007669"/>
    <property type="project" value="InterPro"/>
</dbReference>
<dbReference type="STRING" id="1385369.N825_01520"/>
<evidence type="ECO:0000256" key="5">
    <source>
        <dbReference type="ARBA" id="ARBA00022660"/>
    </source>
</evidence>
<dbReference type="InterPro" id="IPR002429">
    <property type="entry name" value="CcO_II-like_C"/>
</dbReference>
<evidence type="ECO:0000313" key="19">
    <source>
        <dbReference type="EMBL" id="EWY42592.1"/>
    </source>
</evidence>
<dbReference type="InterPro" id="IPR006333">
    <property type="entry name" value="Cyt_o_ubiquinol_oxidase_su2"/>
</dbReference>
<keyword evidence="10" id="KW-0560">Oxidoreductase</keyword>
<evidence type="ECO:0000256" key="6">
    <source>
        <dbReference type="ARBA" id="ARBA00022692"/>
    </source>
</evidence>
<dbReference type="Proteomes" id="UP000019486">
    <property type="component" value="Unassembled WGS sequence"/>
</dbReference>
<evidence type="ECO:0000259" key="17">
    <source>
        <dbReference type="PROSITE" id="PS50857"/>
    </source>
</evidence>
<keyword evidence="3" id="KW-0813">Transport</keyword>
<keyword evidence="8" id="KW-0249">Electron transport</keyword>
<name>W9HD06_9PROT</name>
<evidence type="ECO:0000256" key="14">
    <source>
        <dbReference type="ARBA" id="ARBA00030198"/>
    </source>
</evidence>
<evidence type="ECO:0000256" key="11">
    <source>
        <dbReference type="ARBA" id="ARBA00023136"/>
    </source>
</evidence>
<dbReference type="AlphaFoldDB" id="W9HD06"/>
<evidence type="ECO:0000256" key="15">
    <source>
        <dbReference type="SAM" id="MobiDB-lite"/>
    </source>
</evidence>
<evidence type="ECO:0000256" key="9">
    <source>
        <dbReference type="ARBA" id="ARBA00022989"/>
    </source>
</evidence>
<evidence type="ECO:0000256" key="12">
    <source>
        <dbReference type="ARBA" id="ARBA00023139"/>
    </source>
</evidence>
<evidence type="ECO:0000256" key="2">
    <source>
        <dbReference type="ARBA" id="ARBA00007866"/>
    </source>
</evidence>
<dbReference type="GO" id="GO:0005886">
    <property type="term" value="C:plasma membrane"/>
    <property type="evidence" value="ECO:0007669"/>
    <property type="project" value="UniProtKB-SubCell"/>
</dbReference>
<evidence type="ECO:0000313" key="20">
    <source>
        <dbReference type="Proteomes" id="UP000019486"/>
    </source>
</evidence>
<proteinExistence type="inferred from homology"/>
<dbReference type="InterPro" id="IPR036257">
    <property type="entry name" value="Cyt_c_oxidase_su2_TM_sf"/>
</dbReference>
<dbReference type="Gene3D" id="2.60.40.420">
    <property type="entry name" value="Cupredoxins - blue copper proteins"/>
    <property type="match status" value="1"/>
</dbReference>
<dbReference type="GO" id="GO:0009486">
    <property type="term" value="F:cytochrome bo3 ubiquinol oxidase activity"/>
    <property type="evidence" value="ECO:0007669"/>
    <property type="project" value="InterPro"/>
</dbReference>
<feature type="domain" description="Cytochrome oxidase subunit II transmembrane region profile" evidence="18">
    <location>
        <begin position="1"/>
        <end position="91"/>
    </location>
</feature>
<evidence type="ECO:0000256" key="1">
    <source>
        <dbReference type="ARBA" id="ARBA00004651"/>
    </source>
</evidence>
<keyword evidence="13" id="KW-0449">Lipoprotein</keyword>
<dbReference type="PANTHER" id="PTHR22888">
    <property type="entry name" value="CYTOCHROME C OXIDASE, SUBUNIT II"/>
    <property type="match status" value="1"/>
</dbReference>
<keyword evidence="9 16" id="KW-1133">Transmembrane helix</keyword>
<evidence type="ECO:0000256" key="7">
    <source>
        <dbReference type="ARBA" id="ARBA00022729"/>
    </source>
</evidence>
<dbReference type="InterPro" id="IPR011759">
    <property type="entry name" value="Cyt_c_oxidase_su2_TM_dom"/>
</dbReference>
<dbReference type="SUPFAM" id="SSF81464">
    <property type="entry name" value="Cytochrome c oxidase subunit II-like, transmembrane region"/>
    <property type="match status" value="1"/>
</dbReference>
<dbReference type="CDD" id="cd04212">
    <property type="entry name" value="CuRO_UO_II"/>
    <property type="match status" value="1"/>
</dbReference>